<feature type="transmembrane region" description="Helical" evidence="15">
    <location>
        <begin position="21"/>
        <end position="38"/>
    </location>
</feature>
<dbReference type="SMART" id="SM00472">
    <property type="entry name" value="MIR"/>
    <property type="match status" value="3"/>
</dbReference>
<proteinExistence type="inferred from homology"/>
<evidence type="ECO:0000256" key="14">
    <source>
        <dbReference type="SAM" id="MobiDB-lite"/>
    </source>
</evidence>
<dbReference type="STRING" id="691883.A0A058ZEV2"/>
<evidence type="ECO:0000256" key="9">
    <source>
        <dbReference type="ARBA" id="ARBA00022824"/>
    </source>
</evidence>
<feature type="transmembrane region" description="Helical" evidence="15">
    <location>
        <begin position="764"/>
        <end position="783"/>
    </location>
</feature>
<dbReference type="AlphaFoldDB" id="A0A058ZEV2"/>
<evidence type="ECO:0000256" key="4">
    <source>
        <dbReference type="ARBA" id="ARBA00012839"/>
    </source>
</evidence>
<dbReference type="GO" id="GO:0005789">
    <property type="term" value="C:endoplasmic reticulum membrane"/>
    <property type="evidence" value="ECO:0007669"/>
    <property type="project" value="UniProtKB-SubCell"/>
</dbReference>
<dbReference type="InterPro" id="IPR003342">
    <property type="entry name" value="ArnT-like_N"/>
</dbReference>
<dbReference type="OMA" id="MCGWDDN"/>
<dbReference type="SUPFAM" id="SSF82109">
    <property type="entry name" value="MIR domain"/>
    <property type="match status" value="1"/>
</dbReference>
<dbReference type="PANTHER" id="PTHR10050:SF46">
    <property type="entry name" value="PROTEIN O-MANNOSYL-TRANSFERASE 2"/>
    <property type="match status" value="1"/>
</dbReference>
<feature type="transmembrane region" description="Helical" evidence="15">
    <location>
        <begin position="232"/>
        <end position="253"/>
    </location>
</feature>
<dbReference type="GO" id="GO:0004169">
    <property type="term" value="F:dolichyl-phosphate-mannose-protein mannosyltransferase activity"/>
    <property type="evidence" value="ECO:0007669"/>
    <property type="project" value="UniProtKB-EC"/>
</dbReference>
<dbReference type="InterPro" id="IPR036300">
    <property type="entry name" value="MIR_dom_sf"/>
</dbReference>
<feature type="compositionally biased region" description="Pro residues" evidence="14">
    <location>
        <begin position="700"/>
        <end position="709"/>
    </location>
</feature>
<dbReference type="RefSeq" id="XP_009493565.1">
    <property type="nucleotide sequence ID" value="XM_009495290.1"/>
</dbReference>
<comment type="similarity">
    <text evidence="3">Belongs to the glycosyltransferase 39 family.</text>
</comment>
<keyword evidence="5" id="KW-0328">Glycosyltransferase</keyword>
<keyword evidence="7 15" id="KW-0812">Transmembrane</keyword>
<feature type="transmembrane region" description="Helical" evidence="15">
    <location>
        <begin position="206"/>
        <end position="226"/>
    </location>
</feature>
<comment type="catalytic activity">
    <reaction evidence="13">
        <text>a di-trans,poly-cis-dolichyl beta-D-mannosyl phosphate + L-seryl-[protein] = 3-O-(alpha-D-mannosyl)-L-seryl-[protein] + a di-trans,poly-cis-dolichyl phosphate + H(+)</text>
        <dbReference type="Rhea" id="RHEA:17377"/>
        <dbReference type="Rhea" id="RHEA-COMP:9863"/>
        <dbReference type="Rhea" id="RHEA-COMP:13546"/>
        <dbReference type="Rhea" id="RHEA-COMP:19498"/>
        <dbReference type="Rhea" id="RHEA-COMP:19501"/>
        <dbReference type="ChEBI" id="CHEBI:15378"/>
        <dbReference type="ChEBI" id="CHEBI:29999"/>
        <dbReference type="ChEBI" id="CHEBI:57683"/>
        <dbReference type="ChEBI" id="CHEBI:58211"/>
        <dbReference type="ChEBI" id="CHEBI:137321"/>
        <dbReference type="EC" id="2.4.1.109"/>
    </reaction>
</comment>
<dbReference type="Pfam" id="PF02815">
    <property type="entry name" value="MIR"/>
    <property type="match status" value="1"/>
</dbReference>
<evidence type="ECO:0000256" key="8">
    <source>
        <dbReference type="ARBA" id="ARBA00022737"/>
    </source>
</evidence>
<evidence type="ECO:0000256" key="3">
    <source>
        <dbReference type="ARBA" id="ARBA00007222"/>
    </source>
</evidence>
<dbReference type="InterPro" id="IPR032421">
    <property type="entry name" value="PMT_4TMC"/>
</dbReference>
<evidence type="ECO:0000256" key="10">
    <source>
        <dbReference type="ARBA" id="ARBA00022989"/>
    </source>
</evidence>
<reference evidence="17" key="1">
    <citation type="submission" date="2013-04" db="EMBL/GenBank/DDBJ databases">
        <title>The Genome Sequence of Fonticula alba ATCC 38817.</title>
        <authorList>
            <consortium name="The Broad Institute Genomics Platform"/>
            <person name="Russ C."/>
            <person name="Cuomo C."/>
            <person name="Burger G."/>
            <person name="Gray M.W."/>
            <person name="Holland P.W.H."/>
            <person name="King N."/>
            <person name="Lang F.B.F."/>
            <person name="Roger A.J."/>
            <person name="Ruiz-Trillo I."/>
            <person name="Brown M."/>
            <person name="Walker B."/>
            <person name="Young S."/>
            <person name="Zeng Q."/>
            <person name="Gargeya S."/>
            <person name="Fitzgerald M."/>
            <person name="Haas B."/>
            <person name="Abouelleil A."/>
            <person name="Allen A.W."/>
            <person name="Alvarado L."/>
            <person name="Arachchi H.M."/>
            <person name="Berlin A.M."/>
            <person name="Chapman S.B."/>
            <person name="Gainer-Dewar J."/>
            <person name="Goldberg J."/>
            <person name="Griggs A."/>
            <person name="Gujja S."/>
            <person name="Hansen M."/>
            <person name="Howarth C."/>
            <person name="Imamovic A."/>
            <person name="Ireland A."/>
            <person name="Larimer J."/>
            <person name="McCowan C."/>
            <person name="Murphy C."/>
            <person name="Pearson M."/>
            <person name="Poon T.W."/>
            <person name="Priest M."/>
            <person name="Roberts A."/>
            <person name="Saif S."/>
            <person name="Shea T."/>
            <person name="Sisk P."/>
            <person name="Sykes S."/>
            <person name="Wortman J."/>
            <person name="Nusbaum C."/>
            <person name="Birren B."/>
        </authorList>
    </citation>
    <scope>NUCLEOTIDE SEQUENCE [LARGE SCALE GENOMIC DNA]</scope>
    <source>
        <strain evidence="17">ATCC 38817</strain>
    </source>
</reference>
<evidence type="ECO:0000256" key="15">
    <source>
        <dbReference type="SAM" id="Phobius"/>
    </source>
</evidence>
<feature type="compositionally biased region" description="Basic and acidic residues" evidence="14">
    <location>
        <begin position="656"/>
        <end position="670"/>
    </location>
</feature>
<dbReference type="CDD" id="cd23276">
    <property type="entry name" value="beta-trefoil_MIR_PMT"/>
    <property type="match status" value="1"/>
</dbReference>
<feature type="compositionally biased region" description="Low complexity" evidence="14">
    <location>
        <begin position="690"/>
        <end position="699"/>
    </location>
</feature>
<evidence type="ECO:0000256" key="7">
    <source>
        <dbReference type="ARBA" id="ARBA00022692"/>
    </source>
</evidence>
<keyword evidence="18" id="KW-1185">Reference proteome</keyword>
<evidence type="ECO:0000259" key="16">
    <source>
        <dbReference type="PROSITE" id="PS50919"/>
    </source>
</evidence>
<name>A0A058ZEV2_FONAL</name>
<dbReference type="PROSITE" id="PS50919">
    <property type="entry name" value="MIR"/>
    <property type="match status" value="1"/>
</dbReference>
<dbReference type="eggNOG" id="KOG3359">
    <property type="taxonomic scope" value="Eukaryota"/>
</dbReference>
<dbReference type="InterPro" id="IPR027005">
    <property type="entry name" value="PMT-like"/>
</dbReference>
<comment type="subcellular location">
    <subcellularLocation>
        <location evidence="1">Endoplasmic reticulum membrane</location>
        <topology evidence="1">Multi-pass membrane protein</topology>
    </subcellularLocation>
</comment>
<dbReference type="EMBL" id="KB932202">
    <property type="protein sequence ID" value="KCV71987.1"/>
    <property type="molecule type" value="Genomic_DNA"/>
</dbReference>
<feature type="region of interest" description="Disordered" evidence="14">
    <location>
        <begin position="644"/>
        <end position="711"/>
    </location>
</feature>
<organism evidence="17">
    <name type="scientific">Fonticula alba</name>
    <name type="common">Slime mold</name>
    <dbReference type="NCBI Taxonomy" id="691883"/>
    <lineage>
        <taxon>Eukaryota</taxon>
        <taxon>Rotosphaerida</taxon>
        <taxon>Fonticulaceae</taxon>
        <taxon>Fonticula</taxon>
    </lineage>
</organism>
<dbReference type="GeneID" id="20526119"/>
<comment type="catalytic activity">
    <reaction evidence="12">
        <text>a di-trans,poly-cis-dolichyl beta-D-mannosyl phosphate + L-threonyl-[protein] = 3-O-(alpha-D-mannosyl)-L-threonyl-[protein] + a di-trans,poly-cis-dolichyl phosphate + H(+)</text>
        <dbReference type="Rhea" id="RHEA:53396"/>
        <dbReference type="Rhea" id="RHEA-COMP:11060"/>
        <dbReference type="Rhea" id="RHEA-COMP:13547"/>
        <dbReference type="Rhea" id="RHEA-COMP:19498"/>
        <dbReference type="Rhea" id="RHEA-COMP:19501"/>
        <dbReference type="ChEBI" id="CHEBI:15378"/>
        <dbReference type="ChEBI" id="CHEBI:30013"/>
        <dbReference type="ChEBI" id="CHEBI:57683"/>
        <dbReference type="ChEBI" id="CHEBI:58211"/>
        <dbReference type="ChEBI" id="CHEBI:137323"/>
        <dbReference type="EC" id="2.4.1.109"/>
    </reaction>
</comment>
<keyword evidence="10 15" id="KW-1133">Transmembrane helix</keyword>
<evidence type="ECO:0000256" key="2">
    <source>
        <dbReference type="ARBA" id="ARBA00004922"/>
    </source>
</evidence>
<evidence type="ECO:0000313" key="17">
    <source>
        <dbReference type="EMBL" id="KCV71987.1"/>
    </source>
</evidence>
<dbReference type="InterPro" id="IPR016093">
    <property type="entry name" value="MIR_motif"/>
</dbReference>
<keyword evidence="11 15" id="KW-0472">Membrane</keyword>
<gene>
    <name evidence="17" type="ORF">H696_01394</name>
</gene>
<sequence length="857" mass="89926">MGALEGGLVGLGRRWPRLADALLLAAVLLLAAGVRLWRLGASGVVTWDEAHFGKFALYYALGRFHFDVHPPLGKMLLYAWATRVCGWAPVALDRHPGEAWSRVAAFEFASNAPYQGSGVPIECFRSASVLAGALGATSVAATARLSGLAHGPSALAGLLVALDLANVQLSRLVVLDPLLFLFTGLSLLATVWYANGRMARPRPGPWARALILALVNGLALSVKWVGLGAYGLSGLVGLGVGLARLRGALACGAGRTGRRRAGPRPLARRLARELGLLALQAAGPWAVYCASFAWHFRVLGTSGPGDSIMPADFQAALAGNYLATHSTRWDAPVRGHPGPPGASPAARSMVTLRHAASGGLLHSHRDRWPDLPGPHQQVTGYQFHDVNNHWLVAALPGPGARPPAGASLGPGSVVRLEHRATGARLTALAAATAGPGLQPGHLRVSALPGPGAGLAAEAGFGADLWEVIALPGPRGSAPLDIRPLDTRFALRNRRHRCLLGASTLSLPKWAFEQKYVFCAAPGTAAESAEAWSVEMHRFEDDPPPGGPLPGQPLAARPPGFWRSFVHLNRAMARANADMTDPQTAGTSAAGPDAQPGLRRALEQVHPDMLDGPRMVHARRDRTRITSRPAEWPLGLHAIRITHWAGPDAEDDGPEDDHDHPHQEDPQHLPPEHAGLLPTDPADETGDSDIAATRPLAGPAGPAPDAPAPGPAAKQAHVRLMLGGSLACWAGGTMAVALLAGALLAGALADARLGRAPPGGAYARLYRPAVAVIGWLAHYLPFWAVGRVMYVHHFLPATAFGALAAGHVAQLLQGTGPPVGHLAILAAGEFLLRRATVYGMTGHPDGYLALRWTDGWPF</sequence>
<dbReference type="Proteomes" id="UP000030693">
    <property type="component" value="Unassembled WGS sequence"/>
</dbReference>
<feature type="transmembrane region" description="Helical" evidence="15">
    <location>
        <begin position="172"/>
        <end position="194"/>
    </location>
</feature>
<dbReference type="UniPathway" id="UPA00378"/>
<accession>A0A058ZEV2</accession>
<dbReference type="EC" id="2.4.1.109" evidence="4"/>
<keyword evidence="6" id="KW-0808">Transferase</keyword>
<dbReference type="Pfam" id="PF02366">
    <property type="entry name" value="PMT"/>
    <property type="match status" value="1"/>
</dbReference>
<keyword evidence="9" id="KW-0256">Endoplasmic reticulum</keyword>
<keyword evidence="8" id="KW-0677">Repeat</keyword>
<comment type="pathway">
    <text evidence="2">Protein modification; protein glycosylation.</text>
</comment>
<evidence type="ECO:0000256" key="11">
    <source>
        <dbReference type="ARBA" id="ARBA00023136"/>
    </source>
</evidence>
<evidence type="ECO:0000256" key="5">
    <source>
        <dbReference type="ARBA" id="ARBA00022676"/>
    </source>
</evidence>
<dbReference type="OrthoDB" id="292747at2759"/>
<evidence type="ECO:0000256" key="6">
    <source>
        <dbReference type="ARBA" id="ARBA00022679"/>
    </source>
</evidence>
<protein>
    <recommendedName>
        <fullName evidence="4">dolichyl-phosphate-mannose--protein mannosyltransferase</fullName>
        <ecNumber evidence="4">2.4.1.109</ecNumber>
    </recommendedName>
</protein>
<evidence type="ECO:0000313" key="18">
    <source>
        <dbReference type="Proteomes" id="UP000030693"/>
    </source>
</evidence>
<evidence type="ECO:0000256" key="13">
    <source>
        <dbReference type="ARBA" id="ARBA00045102"/>
    </source>
</evidence>
<feature type="transmembrane region" description="Helical" evidence="15">
    <location>
        <begin position="274"/>
        <end position="294"/>
    </location>
</feature>
<dbReference type="Pfam" id="PF16192">
    <property type="entry name" value="PMT_4TMC"/>
    <property type="match status" value="1"/>
</dbReference>
<dbReference type="PANTHER" id="PTHR10050">
    <property type="entry name" value="DOLICHYL-PHOSPHATE-MANNOSE--PROTEIN MANNOSYLTRANSFERASE"/>
    <property type="match status" value="1"/>
</dbReference>
<evidence type="ECO:0000256" key="12">
    <source>
        <dbReference type="ARBA" id="ARBA00045085"/>
    </source>
</evidence>
<feature type="transmembrane region" description="Helical" evidence="15">
    <location>
        <begin position="728"/>
        <end position="752"/>
    </location>
</feature>
<evidence type="ECO:0000256" key="1">
    <source>
        <dbReference type="ARBA" id="ARBA00004477"/>
    </source>
</evidence>
<dbReference type="Gene3D" id="2.80.10.50">
    <property type="match status" value="1"/>
</dbReference>
<feature type="domain" description="MIR" evidence="16">
    <location>
        <begin position="341"/>
        <end position="395"/>
    </location>
</feature>